<evidence type="ECO:0000256" key="1">
    <source>
        <dbReference type="SAM" id="MobiDB-lite"/>
    </source>
</evidence>
<protein>
    <submittedName>
        <fullName evidence="2">Uncharacterized protein</fullName>
    </submittedName>
</protein>
<comment type="caution">
    <text evidence="2">The sequence shown here is derived from an EMBL/GenBank/DDBJ whole genome shotgun (WGS) entry which is preliminary data.</text>
</comment>
<keyword evidence="3" id="KW-1185">Reference proteome</keyword>
<name>A0AAV7WWA6_PLEWA</name>
<gene>
    <name evidence="2" type="ORF">NDU88_005998</name>
</gene>
<dbReference type="Proteomes" id="UP001066276">
    <property type="component" value="Chromosome 1_1"/>
</dbReference>
<evidence type="ECO:0000313" key="2">
    <source>
        <dbReference type="EMBL" id="KAJ1218418.1"/>
    </source>
</evidence>
<proteinExistence type="predicted"/>
<accession>A0AAV7WWA6</accession>
<sequence length="86" mass="9171">MRPCASTEKAPKRPAFATAPLGEKPRPVAETRCRIDAPDWLANSVPPCPPAAICEDLRVGDSQAITAEATPSEEALLGFFRPTHAC</sequence>
<organism evidence="2 3">
    <name type="scientific">Pleurodeles waltl</name>
    <name type="common">Iberian ribbed newt</name>
    <dbReference type="NCBI Taxonomy" id="8319"/>
    <lineage>
        <taxon>Eukaryota</taxon>
        <taxon>Metazoa</taxon>
        <taxon>Chordata</taxon>
        <taxon>Craniata</taxon>
        <taxon>Vertebrata</taxon>
        <taxon>Euteleostomi</taxon>
        <taxon>Amphibia</taxon>
        <taxon>Batrachia</taxon>
        <taxon>Caudata</taxon>
        <taxon>Salamandroidea</taxon>
        <taxon>Salamandridae</taxon>
        <taxon>Pleurodelinae</taxon>
        <taxon>Pleurodeles</taxon>
    </lineage>
</organism>
<evidence type="ECO:0000313" key="3">
    <source>
        <dbReference type="Proteomes" id="UP001066276"/>
    </source>
</evidence>
<feature type="region of interest" description="Disordered" evidence="1">
    <location>
        <begin position="1"/>
        <end position="26"/>
    </location>
</feature>
<dbReference type="EMBL" id="JANPWB010000001">
    <property type="protein sequence ID" value="KAJ1218418.1"/>
    <property type="molecule type" value="Genomic_DNA"/>
</dbReference>
<reference evidence="2" key="1">
    <citation type="journal article" date="2022" name="bioRxiv">
        <title>Sequencing and chromosome-scale assembly of the giantPleurodeles waltlgenome.</title>
        <authorList>
            <person name="Brown T."/>
            <person name="Elewa A."/>
            <person name="Iarovenko S."/>
            <person name="Subramanian E."/>
            <person name="Araus A.J."/>
            <person name="Petzold A."/>
            <person name="Susuki M."/>
            <person name="Suzuki K.-i.T."/>
            <person name="Hayashi T."/>
            <person name="Toyoda A."/>
            <person name="Oliveira C."/>
            <person name="Osipova E."/>
            <person name="Leigh N.D."/>
            <person name="Simon A."/>
            <person name="Yun M.H."/>
        </authorList>
    </citation>
    <scope>NUCLEOTIDE SEQUENCE</scope>
    <source>
        <strain evidence="2">20211129_DDA</strain>
        <tissue evidence="2">Liver</tissue>
    </source>
</reference>
<dbReference type="AlphaFoldDB" id="A0AAV7WWA6"/>